<dbReference type="InterPro" id="IPR036188">
    <property type="entry name" value="FAD/NAD-bd_sf"/>
</dbReference>
<evidence type="ECO:0000256" key="1">
    <source>
        <dbReference type="ARBA" id="ARBA00005593"/>
    </source>
</evidence>
<reference evidence="3" key="2">
    <citation type="submission" date="2025-08" db="UniProtKB">
        <authorList>
            <consortium name="RefSeq"/>
        </authorList>
    </citation>
    <scope>IDENTIFICATION</scope>
    <source>
        <tissue evidence="3">Leaf</tissue>
    </source>
</reference>
<proteinExistence type="inferred from homology"/>
<reference evidence="2" key="1">
    <citation type="journal article" date="2014" name="Nat. Commun.">
        <title>The emerging biofuel crop Camelina sativa retains a highly undifferentiated hexaploid genome structure.</title>
        <authorList>
            <person name="Kagale S."/>
            <person name="Koh C."/>
            <person name="Nixon J."/>
            <person name="Bollina V."/>
            <person name="Clarke W.E."/>
            <person name="Tuteja R."/>
            <person name="Spillane C."/>
            <person name="Robinson S.J."/>
            <person name="Links M.G."/>
            <person name="Clarke C."/>
            <person name="Higgins E.E."/>
            <person name="Huebert T."/>
            <person name="Sharpe A.G."/>
            <person name="Parkin I.A."/>
        </authorList>
    </citation>
    <scope>NUCLEOTIDE SEQUENCE [LARGE SCALE GENOMIC DNA]</scope>
    <source>
        <strain evidence="2">cv. DH55</strain>
    </source>
</reference>
<dbReference type="Pfam" id="PF00996">
    <property type="entry name" value="GDI"/>
    <property type="match status" value="1"/>
</dbReference>
<name>A0ABM0UJ14_CAMSA</name>
<dbReference type="Gene3D" id="3.50.50.60">
    <property type="entry name" value="FAD/NAD(P)-binding domain"/>
    <property type="match status" value="1"/>
</dbReference>
<dbReference type="Proteomes" id="UP000694864">
    <property type="component" value="Chromosome 11"/>
</dbReference>
<protein>
    <submittedName>
        <fullName evidence="3">Probable secretory pathway GDP dissociation inhibitor 1 isoform X1</fullName>
    </submittedName>
</protein>
<accession>A0ABM0UJ14</accession>
<dbReference type="RefSeq" id="XP_010441863.1">
    <property type="nucleotide sequence ID" value="XM_010443561.2"/>
</dbReference>
<evidence type="ECO:0000313" key="2">
    <source>
        <dbReference type="Proteomes" id="UP000694864"/>
    </source>
</evidence>
<organism evidence="2 3">
    <name type="scientific">Camelina sativa</name>
    <name type="common">False flax</name>
    <name type="synonym">Myagrum sativum</name>
    <dbReference type="NCBI Taxonomy" id="90675"/>
    <lineage>
        <taxon>Eukaryota</taxon>
        <taxon>Viridiplantae</taxon>
        <taxon>Streptophyta</taxon>
        <taxon>Embryophyta</taxon>
        <taxon>Tracheophyta</taxon>
        <taxon>Spermatophyta</taxon>
        <taxon>Magnoliopsida</taxon>
        <taxon>eudicotyledons</taxon>
        <taxon>Gunneridae</taxon>
        <taxon>Pentapetalae</taxon>
        <taxon>rosids</taxon>
        <taxon>malvids</taxon>
        <taxon>Brassicales</taxon>
        <taxon>Brassicaceae</taxon>
        <taxon>Camelineae</taxon>
        <taxon>Camelina</taxon>
    </lineage>
</organism>
<dbReference type="GeneID" id="104724981"/>
<sequence>MAEKKFSIRSLSLFSSTNLSESAMDEEYEVIVLVTSLKECILSGFLSVDSVKHFVPLWYNGTENNIWLDTYDRMSSEPTSTLAEQRATTWCLCLVFSNHIVIRNDMVLCYLQ</sequence>
<comment type="similarity">
    <text evidence="1">Belongs to the Rab GDI family.</text>
</comment>
<gene>
    <name evidence="3" type="primary">LOC104724981</name>
</gene>
<keyword evidence="2" id="KW-1185">Reference proteome</keyword>
<dbReference type="InterPro" id="IPR018203">
    <property type="entry name" value="GDP_dissociation_inhibitor"/>
</dbReference>
<evidence type="ECO:0000313" key="3">
    <source>
        <dbReference type="RefSeq" id="XP_010441863.1"/>
    </source>
</evidence>